<dbReference type="Pfam" id="PF09612">
    <property type="entry name" value="HtrL_YibB"/>
    <property type="match status" value="1"/>
</dbReference>
<accession>A0A6C0EEX8</accession>
<dbReference type="InterPro" id="IPR011735">
    <property type="entry name" value="WlaTC/HtrL_glycosyltransf"/>
</dbReference>
<sequence>MSNPVTIVTCFFDIGRAEKGDGRTISEYKDWIQKTLQLNCNLYIVTEEKFYDFFLEHRPKHFNTKIKVIKFKDLHYNKYYDNIKKIIDSDSYKNRIAYPDRVECKLPEYNIVQYSKFHCLQMAIDENPFKSDYFFWMDAGVSRFFLDVDISKSYPSNNCINFLKNNEDKFIIQKRHDLELFPIDDNFVWKAENLLYGTMFGGGKEIILKISEYIEVIFYEKMLSKNNANNEQLALALLWKENPNIFVLTNNVYGQHLSLFKILSL</sequence>
<dbReference type="AlphaFoldDB" id="A0A6C0EEX8"/>
<name>A0A6C0EEX8_9ZZZZ</name>
<proteinExistence type="predicted"/>
<evidence type="ECO:0000313" key="1">
    <source>
        <dbReference type="EMBL" id="QHT27302.1"/>
    </source>
</evidence>
<reference evidence="1" key="1">
    <citation type="journal article" date="2020" name="Nature">
        <title>Giant virus diversity and host interactions through global metagenomics.</title>
        <authorList>
            <person name="Schulz F."/>
            <person name="Roux S."/>
            <person name="Paez-Espino D."/>
            <person name="Jungbluth S."/>
            <person name="Walsh D.A."/>
            <person name="Denef V.J."/>
            <person name="McMahon K.D."/>
            <person name="Konstantinidis K.T."/>
            <person name="Eloe-Fadrosh E.A."/>
            <person name="Kyrpides N.C."/>
            <person name="Woyke T."/>
        </authorList>
    </citation>
    <scope>NUCLEOTIDE SEQUENCE</scope>
    <source>
        <strain evidence="1">GVMAG-M-3300023179-33</strain>
    </source>
</reference>
<dbReference type="EMBL" id="MN739821">
    <property type="protein sequence ID" value="QHT27302.1"/>
    <property type="molecule type" value="Genomic_DNA"/>
</dbReference>
<organism evidence="1">
    <name type="scientific">viral metagenome</name>
    <dbReference type="NCBI Taxonomy" id="1070528"/>
    <lineage>
        <taxon>unclassified sequences</taxon>
        <taxon>metagenomes</taxon>
        <taxon>organismal metagenomes</taxon>
    </lineage>
</organism>
<protein>
    <submittedName>
        <fullName evidence="1">Uncharacterized protein</fullName>
    </submittedName>
</protein>